<dbReference type="PANTHER" id="PTHR38007">
    <property type="entry name" value="CRISPR SYSTEM CMS PROTEIN CSM5"/>
    <property type="match status" value="1"/>
</dbReference>
<dbReference type="NCBIfam" id="TIGR01899">
    <property type="entry name" value="cas_TM1807_csm5"/>
    <property type="match status" value="2"/>
</dbReference>
<sequence length="353" mass="40583">MKKTYRVTLTALGPIFIGSGEKLKKYEYIFDKPKKVAHMIDHTKFTKYLLEKNLLDDFTSRVNSHFDLYDYLVNKKGIVFMPLVKYSVPVAQFRTEVKNRFGKHISSPPMNDLNTFVKDAFGRPYIPGSSLKGALRTAILNDLKEDTKENEVFAHLQVSDSETIDLENLKVYQKVDYSKTAKPLPLYRECLKPNTEITFTVSFDDEYLTLKKIQNALHKTYQHYYIKWLKGGKVGETLLKGVYDSHADELKKNTFALDQPSQNQGEIIYIGGGAGFVSKTLHYKSKNRDQARNDSFDILKQQFRATYGKMRSVPDNVPVALKLAVETKTFNGRVTGKHYLEMGKARIKFEELK</sequence>
<feature type="domain" description="CRISPR type III-associated protein" evidence="7">
    <location>
        <begin position="8"/>
        <end position="272"/>
    </location>
</feature>
<accession>A0A6H0UI66</accession>
<evidence type="ECO:0000259" key="7">
    <source>
        <dbReference type="Pfam" id="PF03787"/>
    </source>
</evidence>
<keyword evidence="5" id="KW-0051">Antiviral defense</keyword>
<proteinExistence type="inferred from homology"/>
<dbReference type="InterPro" id="IPR005537">
    <property type="entry name" value="RAMP_III_fam"/>
</dbReference>
<dbReference type="InterPro" id="IPR010173">
    <property type="entry name" value="CRISPR-assoc_Csm5"/>
</dbReference>
<evidence type="ECO:0000256" key="3">
    <source>
        <dbReference type="ARBA" id="ARBA00016113"/>
    </source>
</evidence>
<dbReference type="GO" id="GO:0051607">
    <property type="term" value="P:defense response to virus"/>
    <property type="evidence" value="ECO:0007669"/>
    <property type="project" value="UniProtKB-KW"/>
</dbReference>
<comment type="function">
    <text evidence="1">This subunit might be involved in maturation of a crRNA intermediate to its mature form.</text>
</comment>
<evidence type="ECO:0000256" key="4">
    <source>
        <dbReference type="ARBA" id="ARBA00022884"/>
    </source>
</evidence>
<evidence type="ECO:0000256" key="1">
    <source>
        <dbReference type="ARBA" id="ARBA00003088"/>
    </source>
</evidence>
<gene>
    <name evidence="8" type="primary">csm5</name>
    <name evidence="8" type="ORF">GU336_10605</name>
</gene>
<organism evidence="8 9">
    <name type="scientific">Pseudolactococcus raffinolactis</name>
    <dbReference type="NCBI Taxonomy" id="1366"/>
    <lineage>
        <taxon>Bacteria</taxon>
        <taxon>Bacillati</taxon>
        <taxon>Bacillota</taxon>
        <taxon>Bacilli</taxon>
        <taxon>Lactobacillales</taxon>
        <taxon>Streptococcaceae</taxon>
        <taxon>Pseudolactococcus</taxon>
    </lineage>
</organism>
<comment type="similarity">
    <text evidence="2">Belongs to the CRISPR-associated Csm5 family.</text>
</comment>
<evidence type="ECO:0000256" key="6">
    <source>
        <dbReference type="ARBA" id="ARBA00031720"/>
    </source>
</evidence>
<dbReference type="RefSeq" id="WP_167839037.1">
    <property type="nucleotide sequence ID" value="NZ_CP047616.1"/>
</dbReference>
<protein>
    <recommendedName>
        <fullName evidence="3">CRISPR system Cms protein Csm5</fullName>
    </recommendedName>
    <alternativeName>
        <fullName evidence="6">CRISPR type III A-associated protein Csm5</fullName>
    </alternativeName>
</protein>
<dbReference type="PANTHER" id="PTHR38007:SF1">
    <property type="entry name" value="CRISPR SYSTEM CMS PROTEIN CSM5"/>
    <property type="match status" value="1"/>
</dbReference>
<name>A0A6H0UI66_9LACT</name>
<dbReference type="AlphaFoldDB" id="A0A6H0UI66"/>
<dbReference type="EMBL" id="CP047616">
    <property type="protein sequence ID" value="QIW54547.1"/>
    <property type="molecule type" value="Genomic_DNA"/>
</dbReference>
<reference evidence="8 9" key="1">
    <citation type="submission" date="2019-12" db="EMBL/GenBank/DDBJ databases">
        <title>Whole genome sequences of Lactococcus raffinolactis strains isolated from sewage.</title>
        <authorList>
            <person name="Ybazeta G."/>
            <person name="Ross M."/>
            <person name="Brabant-Kirwan D."/>
            <person name="Saleh M."/>
            <person name="Dillon J.A."/>
            <person name="Splinter K."/>
            <person name="Nokhbeh R."/>
        </authorList>
    </citation>
    <scope>NUCLEOTIDE SEQUENCE [LARGE SCALE GENOMIC DNA]</scope>
    <source>
        <strain evidence="8 9">Lr_19_5</strain>
    </source>
</reference>
<evidence type="ECO:0000256" key="2">
    <source>
        <dbReference type="ARBA" id="ARBA00006680"/>
    </source>
</evidence>
<dbReference type="Pfam" id="PF03787">
    <property type="entry name" value="RAMPs"/>
    <property type="match status" value="1"/>
</dbReference>
<dbReference type="Proteomes" id="UP000501945">
    <property type="component" value="Chromosome"/>
</dbReference>
<evidence type="ECO:0000256" key="5">
    <source>
        <dbReference type="ARBA" id="ARBA00023118"/>
    </source>
</evidence>
<keyword evidence="4" id="KW-0694">RNA-binding</keyword>
<evidence type="ECO:0000313" key="8">
    <source>
        <dbReference type="EMBL" id="QIW54547.1"/>
    </source>
</evidence>
<evidence type="ECO:0000313" key="9">
    <source>
        <dbReference type="Proteomes" id="UP000501945"/>
    </source>
</evidence>
<dbReference type="GO" id="GO:0003723">
    <property type="term" value="F:RNA binding"/>
    <property type="evidence" value="ECO:0007669"/>
    <property type="project" value="UniProtKB-KW"/>
</dbReference>